<dbReference type="Pfam" id="PF01507">
    <property type="entry name" value="PAPS_reduct"/>
    <property type="match status" value="2"/>
</dbReference>
<evidence type="ECO:0000313" key="15">
    <source>
        <dbReference type="Proteomes" id="UP000002899"/>
    </source>
</evidence>
<keyword evidence="6 14" id="KW-0548">Nucleotidyltransferase</keyword>
<dbReference type="RefSeq" id="XP_012648228.2">
    <property type="nucleotide sequence ID" value="XM_012792774.2"/>
</dbReference>
<dbReference type="GO" id="GO:0003919">
    <property type="term" value="F:FMN adenylyltransferase activity"/>
    <property type="evidence" value="ECO:0007669"/>
    <property type="project" value="UniProtKB-EC"/>
</dbReference>
<dbReference type="GeneID" id="24424247"/>
<dbReference type="EC" id="2.7.7.2" evidence="2"/>
<dbReference type="KEGG" id="bmic:BMR1_02g02305"/>
<dbReference type="Gene3D" id="3.40.50.620">
    <property type="entry name" value="HUPs"/>
    <property type="match status" value="1"/>
</dbReference>
<dbReference type="InterPro" id="IPR014729">
    <property type="entry name" value="Rossmann-like_a/b/a_fold"/>
</dbReference>
<evidence type="ECO:0000256" key="4">
    <source>
        <dbReference type="ARBA" id="ARBA00022643"/>
    </source>
</evidence>
<dbReference type="VEuPathDB" id="PiroplasmaDB:BMR1_02g02305"/>
<reference evidence="14 15" key="3">
    <citation type="journal article" date="2016" name="Sci. Rep.">
        <title>Genome-wide diversity and gene expression profiling of Babesia microti isolates identify polymorphic genes that mediate host-pathogen interactions.</title>
        <authorList>
            <person name="Silva J.C."/>
            <person name="Cornillot E."/>
            <person name="McCracken C."/>
            <person name="Usmani-Brown S."/>
            <person name="Dwivedi A."/>
            <person name="Ifeonu O.O."/>
            <person name="Crabtree J."/>
            <person name="Gotia H.T."/>
            <person name="Virji A.Z."/>
            <person name="Reynes C."/>
            <person name="Colinge J."/>
            <person name="Kumar V."/>
            <person name="Lawres L."/>
            <person name="Pazzi J.E."/>
            <person name="Pablo J.V."/>
            <person name="Hung C."/>
            <person name="Brancato J."/>
            <person name="Kumari P."/>
            <person name="Orvis J."/>
            <person name="Tretina K."/>
            <person name="Chibucos M."/>
            <person name="Ott S."/>
            <person name="Sadzewicz L."/>
            <person name="Sengamalay N."/>
            <person name="Shetty A.C."/>
            <person name="Su Q."/>
            <person name="Tallon L."/>
            <person name="Fraser C.M."/>
            <person name="Frutos R."/>
            <person name="Molina D.M."/>
            <person name="Krause P.J."/>
            <person name="Ben Mamoun C."/>
        </authorList>
    </citation>
    <scope>NUCLEOTIDE SEQUENCE [LARGE SCALE GENOMIC DNA]</scope>
    <source>
        <strain evidence="14 15">RI</strain>
    </source>
</reference>
<comment type="pathway">
    <text evidence="1">Cofactor biosynthesis; FAD biosynthesis; FAD from FMN: step 1/1.</text>
</comment>
<keyword evidence="7" id="KW-0547">Nucleotide-binding</keyword>
<protein>
    <recommendedName>
        <fullName evidence="2">FAD synthase</fullName>
        <ecNumber evidence="2">2.7.7.2</ecNumber>
    </recommendedName>
    <alternativeName>
        <fullName evidence="10">FAD pyrophosphorylase</fullName>
    </alternativeName>
    <alternativeName>
        <fullName evidence="11">FMN adenylyltransferase</fullName>
    </alternativeName>
</protein>
<reference evidence="14 15" key="2">
    <citation type="journal article" date="2013" name="PLoS ONE">
        <title>Whole genome mapping and re-organization of the nuclear and mitochondrial genomes of Babesia microti isolates.</title>
        <authorList>
            <person name="Cornillot E."/>
            <person name="Dassouli A."/>
            <person name="Garg A."/>
            <person name="Pachikara N."/>
            <person name="Randazzo S."/>
            <person name="Depoix D."/>
            <person name="Carcy B."/>
            <person name="Delbecq S."/>
            <person name="Frutos R."/>
            <person name="Silva J.C."/>
            <person name="Sutton R."/>
            <person name="Krause P.J."/>
            <person name="Mamoun C.B."/>
        </authorList>
    </citation>
    <scope>NUCLEOTIDE SEQUENCE [LARGE SCALE GENOMIC DNA]</scope>
    <source>
        <strain evidence="14 15">RI</strain>
    </source>
</reference>
<feature type="domain" description="Phosphoadenosine phosphosulphate reductase" evidence="13">
    <location>
        <begin position="132"/>
        <end position="200"/>
    </location>
</feature>
<dbReference type="GO" id="GO:0006747">
    <property type="term" value="P:FAD biosynthetic process"/>
    <property type="evidence" value="ECO:0007669"/>
    <property type="project" value="TreeGrafter"/>
</dbReference>
<evidence type="ECO:0000256" key="3">
    <source>
        <dbReference type="ARBA" id="ARBA00022630"/>
    </source>
</evidence>
<evidence type="ECO:0000256" key="7">
    <source>
        <dbReference type="ARBA" id="ARBA00022741"/>
    </source>
</evidence>
<proteinExistence type="predicted"/>
<evidence type="ECO:0000256" key="2">
    <source>
        <dbReference type="ARBA" id="ARBA00012393"/>
    </source>
</evidence>
<feature type="domain" description="Phosphoadenosine phosphosulphate reductase" evidence="13">
    <location>
        <begin position="212"/>
        <end position="290"/>
    </location>
</feature>
<name>A0A1R4AAF5_BABMR</name>
<dbReference type="InterPro" id="IPR002500">
    <property type="entry name" value="PAPS_reduct_dom"/>
</dbReference>
<reference evidence="14 15" key="1">
    <citation type="journal article" date="2012" name="Nucleic Acids Res.">
        <title>Sequencing of the smallest Apicomplexan genome from the human pathogen Babesia microti.</title>
        <authorList>
            <person name="Cornillot E."/>
            <person name="Hadj-Kaddour K."/>
            <person name="Dassouli A."/>
            <person name="Noel B."/>
            <person name="Ranwez V."/>
            <person name="Vacherie B."/>
            <person name="Augagneur Y."/>
            <person name="Bres V."/>
            <person name="Duclos A."/>
            <person name="Randazzo S."/>
            <person name="Carcy B."/>
            <person name="Debierre-Grockiego F."/>
            <person name="Delbecq S."/>
            <person name="Moubri-Menage K."/>
            <person name="Shams-Eldin H."/>
            <person name="Usmani-Brown S."/>
            <person name="Bringaud F."/>
            <person name="Wincker P."/>
            <person name="Vivares C.P."/>
            <person name="Schwarz R.T."/>
            <person name="Schetters T.P."/>
            <person name="Krause P.J."/>
            <person name="Gorenflot A."/>
            <person name="Berry V."/>
            <person name="Barbe V."/>
            <person name="Ben Mamoun C."/>
        </authorList>
    </citation>
    <scope>NUCLEOTIDE SEQUENCE [LARGE SCALE GENOMIC DNA]</scope>
    <source>
        <strain evidence="14 15">RI</strain>
    </source>
</reference>
<evidence type="ECO:0000256" key="11">
    <source>
        <dbReference type="ARBA" id="ARBA00031871"/>
    </source>
</evidence>
<keyword evidence="15" id="KW-1185">Reference proteome</keyword>
<evidence type="ECO:0000256" key="10">
    <source>
        <dbReference type="ARBA" id="ARBA00031145"/>
    </source>
</evidence>
<dbReference type="PANTHER" id="PTHR23293">
    <property type="entry name" value="FAD SYNTHETASE-RELATED FMN ADENYLYLTRANSFERASE"/>
    <property type="match status" value="1"/>
</dbReference>
<evidence type="ECO:0000256" key="6">
    <source>
        <dbReference type="ARBA" id="ARBA00022695"/>
    </source>
</evidence>
<evidence type="ECO:0000256" key="1">
    <source>
        <dbReference type="ARBA" id="ARBA00004726"/>
    </source>
</evidence>
<dbReference type="Proteomes" id="UP000002899">
    <property type="component" value="Chromosome II"/>
</dbReference>
<evidence type="ECO:0000256" key="5">
    <source>
        <dbReference type="ARBA" id="ARBA00022679"/>
    </source>
</evidence>
<evidence type="ECO:0000313" key="14">
    <source>
        <dbReference type="EMBL" id="SJK85983.1"/>
    </source>
</evidence>
<evidence type="ECO:0000256" key="9">
    <source>
        <dbReference type="ARBA" id="ARBA00022840"/>
    </source>
</evidence>
<keyword evidence="3" id="KW-0285">Flavoprotein</keyword>
<keyword evidence="9" id="KW-0067">ATP-binding</keyword>
<dbReference type="GO" id="GO:0005524">
    <property type="term" value="F:ATP binding"/>
    <property type="evidence" value="ECO:0007669"/>
    <property type="project" value="UniProtKB-KW"/>
</dbReference>
<gene>
    <name evidence="14" type="ORF">BMR1_02g02305</name>
</gene>
<dbReference type="OrthoDB" id="270728at2759"/>
<organism evidence="14 15">
    <name type="scientific">Babesia microti (strain RI)</name>
    <dbReference type="NCBI Taxonomy" id="1133968"/>
    <lineage>
        <taxon>Eukaryota</taxon>
        <taxon>Sar</taxon>
        <taxon>Alveolata</taxon>
        <taxon>Apicomplexa</taxon>
        <taxon>Aconoidasida</taxon>
        <taxon>Piroplasmida</taxon>
        <taxon>Babesiidae</taxon>
        <taxon>Babesia</taxon>
    </lineage>
</organism>
<evidence type="ECO:0000259" key="13">
    <source>
        <dbReference type="Pfam" id="PF01507"/>
    </source>
</evidence>
<comment type="catalytic activity">
    <reaction evidence="12">
        <text>FMN + ATP + H(+) = FAD + diphosphate</text>
        <dbReference type="Rhea" id="RHEA:17237"/>
        <dbReference type="ChEBI" id="CHEBI:15378"/>
        <dbReference type="ChEBI" id="CHEBI:30616"/>
        <dbReference type="ChEBI" id="CHEBI:33019"/>
        <dbReference type="ChEBI" id="CHEBI:57692"/>
        <dbReference type="ChEBI" id="CHEBI:58210"/>
        <dbReference type="EC" id="2.7.7.2"/>
    </reaction>
</comment>
<dbReference type="EMBL" id="FO082872">
    <property type="protein sequence ID" value="SJK85983.1"/>
    <property type="molecule type" value="Genomic_DNA"/>
</dbReference>
<evidence type="ECO:0000256" key="8">
    <source>
        <dbReference type="ARBA" id="ARBA00022827"/>
    </source>
</evidence>
<keyword evidence="8" id="KW-0274">FAD</keyword>
<evidence type="ECO:0000256" key="12">
    <source>
        <dbReference type="ARBA" id="ARBA00049494"/>
    </source>
</evidence>
<dbReference type="AlphaFoldDB" id="A0A1R4AAF5"/>
<dbReference type="SUPFAM" id="SSF52402">
    <property type="entry name" value="Adenine nucleotide alpha hydrolases-like"/>
    <property type="match status" value="1"/>
</dbReference>
<accession>A0A1R4AAF5</accession>
<dbReference type="PANTHER" id="PTHR23293:SF9">
    <property type="entry name" value="FAD SYNTHASE"/>
    <property type="match status" value="1"/>
</dbReference>
<sequence>MMRLSGLKNSNDILRALKEFKRENKEMCKVHAILGELDINATEFTEFATQSSFRCLTCCNIVLYRMAQKVLNLKNSAATPILNLMQDIPSQQDFGIRNLDNYSNLARHLSPLALKSIYEAKNTIRLLGPENVYISFNGGKDSTVAMQLYLCAYYEYFSERGQDEFPNPKMIFFNESDGFQELNDFVDKIAKCYCFDLKTVNCCWKEGIKAEFNTRNNIAFIMGSRKTDPGKCGLECLQYSDLEESSFLLVNILREWSYGAIWCFILHFKIPYCSLYDQGYTSIGGKNSTLPNEELKDGPNYKPAYYLVNWDSERAGRGRAIAKDEQIVQNVVNSPLNSTNN</sequence>
<keyword evidence="5 14" id="KW-0808">Transferase</keyword>
<keyword evidence="4" id="KW-0288">FMN</keyword>